<keyword evidence="5" id="KW-0378">Hydrolase</keyword>
<comment type="caution">
    <text evidence="12">The sequence shown here is derived from an EMBL/GenBank/DDBJ whole genome shotgun (WGS) entry which is preliminary data.</text>
</comment>
<feature type="transmembrane region" description="Helical" evidence="9">
    <location>
        <begin position="314"/>
        <end position="331"/>
    </location>
</feature>
<dbReference type="Pfam" id="PF04258">
    <property type="entry name" value="Peptidase_A22B"/>
    <property type="match status" value="1"/>
</dbReference>
<evidence type="ECO:0000256" key="5">
    <source>
        <dbReference type="ARBA" id="ARBA00022801"/>
    </source>
</evidence>
<keyword evidence="3 9" id="KW-0812">Transmembrane</keyword>
<evidence type="ECO:0000256" key="9">
    <source>
        <dbReference type="SAM" id="Phobius"/>
    </source>
</evidence>
<feature type="transmembrane region" description="Helical" evidence="9">
    <location>
        <begin position="343"/>
        <end position="363"/>
    </location>
</feature>
<evidence type="ECO:0000256" key="10">
    <source>
        <dbReference type="SAM" id="SignalP"/>
    </source>
</evidence>
<feature type="transmembrane region" description="Helical" evidence="9">
    <location>
        <begin position="473"/>
        <end position="491"/>
    </location>
</feature>
<dbReference type="GO" id="GO:0010008">
    <property type="term" value="C:endosome membrane"/>
    <property type="evidence" value="ECO:0007669"/>
    <property type="project" value="UniProtKB-SubCell"/>
</dbReference>
<dbReference type="GO" id="GO:0042500">
    <property type="term" value="F:aspartic endopeptidase activity, intramembrane cleaving"/>
    <property type="evidence" value="ECO:0007669"/>
    <property type="project" value="InterPro"/>
</dbReference>
<feature type="transmembrane region" description="Helical" evidence="9">
    <location>
        <begin position="244"/>
        <end position="267"/>
    </location>
</feature>
<dbReference type="AlphaFoldDB" id="A0AAN9G5Z1"/>
<feature type="domain" description="PA" evidence="11">
    <location>
        <begin position="60"/>
        <end position="139"/>
    </location>
</feature>
<proteinExistence type="inferred from homology"/>
<evidence type="ECO:0000256" key="1">
    <source>
        <dbReference type="ARBA" id="ARBA00004337"/>
    </source>
</evidence>
<feature type="signal peptide" evidence="10">
    <location>
        <begin position="1"/>
        <end position="20"/>
    </location>
</feature>
<sequence length="549" mass="60809">MASRLLQLIFILLAIKVAEAEVGLVKVDVSGGSDKENTFCINYNSLYNTLPTTYDGLVALPVVDYSYTYGCYDNFTDSVQGKVVAVSRGNCTFAEKAALIQSLGGTVALVVDYSNATQMAVPGGNSTSYQEVNITVAVMLHSDFKTLMDLVPDVKVWLYSPQRPEFDPTIIAIFALASLCVVTGALWSATSHQKTKQKRGVRGETEEEDESISLGMGIAMSVALLVFFSLTLTLLYFFYDYLVYVVMAIFSLGGTNAVYQVCLPLWNRIVQCETRVPVSRFPCMPQPPMVRSLVLLLLSTGFVAVWLVFRNESFAWILQDMIGICFCLYVMKSLLMPSLKACTVLLGLLFFYDIFFVFITPYFTENGQSVMVKVATGGSGQSKEQMPIVLRLPYFLPYSMSKCYADKYSLLGFGDVILPGLLVTYNCAFDIKTHHTAQGRCKYLYFIATSLAYVVGLGLTGVALFVMKSGQPALLYLVPCTLITTFTIALWRQEFCYIWRGHQCPKKNDDIGAVRSGSASPQCKRQDGEREEGEDEEEGIASENQSLIQ</sequence>
<evidence type="ECO:0000313" key="12">
    <source>
        <dbReference type="EMBL" id="KAK7096663.1"/>
    </source>
</evidence>
<accession>A0AAN9G5Z1</accession>
<dbReference type="Gene3D" id="3.50.30.30">
    <property type="match status" value="1"/>
</dbReference>
<feature type="transmembrane region" description="Helical" evidence="9">
    <location>
        <begin position="443"/>
        <end position="467"/>
    </location>
</feature>
<dbReference type="SUPFAM" id="SSF52025">
    <property type="entry name" value="PA domain"/>
    <property type="match status" value="1"/>
</dbReference>
<dbReference type="EMBL" id="JBAMIC010000013">
    <property type="protein sequence ID" value="KAK7096663.1"/>
    <property type="molecule type" value="Genomic_DNA"/>
</dbReference>
<dbReference type="PANTHER" id="PTHR12174:SF103">
    <property type="entry name" value="INTRAMEMBRANE PROTEASE (IMPAS) FAMILY"/>
    <property type="match status" value="1"/>
</dbReference>
<feature type="region of interest" description="Disordered" evidence="8">
    <location>
        <begin position="511"/>
        <end position="549"/>
    </location>
</feature>
<dbReference type="Pfam" id="PF02225">
    <property type="entry name" value="PA"/>
    <property type="match status" value="1"/>
</dbReference>
<dbReference type="GO" id="GO:0098553">
    <property type="term" value="C:lumenal side of endoplasmic reticulum membrane"/>
    <property type="evidence" value="ECO:0007669"/>
    <property type="project" value="TreeGrafter"/>
</dbReference>
<keyword evidence="7 9" id="KW-0472">Membrane</keyword>
<keyword evidence="10" id="KW-0732">Signal</keyword>
<feature type="transmembrane region" description="Helical" evidence="9">
    <location>
        <begin position="408"/>
        <end position="431"/>
    </location>
</feature>
<comment type="similarity">
    <text evidence="2">Belongs to the peptidase A22B family.</text>
</comment>
<keyword evidence="6 9" id="KW-1133">Transmembrane helix</keyword>
<evidence type="ECO:0000313" key="13">
    <source>
        <dbReference type="Proteomes" id="UP001374579"/>
    </source>
</evidence>
<dbReference type="GO" id="GO:0033619">
    <property type="term" value="P:membrane protein proteolysis"/>
    <property type="evidence" value="ECO:0007669"/>
    <property type="project" value="TreeGrafter"/>
</dbReference>
<evidence type="ECO:0000259" key="11">
    <source>
        <dbReference type="Pfam" id="PF02225"/>
    </source>
</evidence>
<feature type="compositionally biased region" description="Acidic residues" evidence="8">
    <location>
        <begin position="529"/>
        <end position="540"/>
    </location>
</feature>
<evidence type="ECO:0000256" key="7">
    <source>
        <dbReference type="ARBA" id="ARBA00023136"/>
    </source>
</evidence>
<dbReference type="InterPro" id="IPR046450">
    <property type="entry name" value="PA_dom_sf"/>
</dbReference>
<reference evidence="12 13" key="1">
    <citation type="submission" date="2024-02" db="EMBL/GenBank/DDBJ databases">
        <title>Chromosome-scale genome assembly of the rough periwinkle Littorina saxatilis.</title>
        <authorList>
            <person name="De Jode A."/>
            <person name="Faria R."/>
            <person name="Formenti G."/>
            <person name="Sims Y."/>
            <person name="Smith T.P."/>
            <person name="Tracey A."/>
            <person name="Wood J.M.D."/>
            <person name="Zagrodzka Z.B."/>
            <person name="Johannesson K."/>
            <person name="Butlin R.K."/>
            <person name="Leder E.H."/>
        </authorList>
    </citation>
    <scope>NUCLEOTIDE SEQUENCE [LARGE SCALE GENOMIC DNA]</scope>
    <source>
        <strain evidence="12">Snail1</strain>
        <tissue evidence="12">Muscle</tissue>
    </source>
</reference>
<evidence type="ECO:0000256" key="8">
    <source>
        <dbReference type="SAM" id="MobiDB-lite"/>
    </source>
</evidence>
<dbReference type="InterPro" id="IPR007369">
    <property type="entry name" value="Peptidase_A22B_SPP"/>
</dbReference>
<feature type="transmembrane region" description="Helical" evidence="9">
    <location>
        <begin position="211"/>
        <end position="238"/>
    </location>
</feature>
<gene>
    <name evidence="12" type="ORF">V1264_003743</name>
</gene>
<protein>
    <recommendedName>
        <fullName evidence="11">PA domain-containing protein</fullName>
    </recommendedName>
</protein>
<feature type="chain" id="PRO_5042972330" description="PA domain-containing protein" evidence="10">
    <location>
        <begin position="21"/>
        <end position="549"/>
    </location>
</feature>
<evidence type="ECO:0000256" key="6">
    <source>
        <dbReference type="ARBA" id="ARBA00022989"/>
    </source>
</evidence>
<dbReference type="GO" id="GO:0030660">
    <property type="term" value="C:Golgi-associated vesicle membrane"/>
    <property type="evidence" value="ECO:0007669"/>
    <property type="project" value="TreeGrafter"/>
</dbReference>
<evidence type="ECO:0000256" key="2">
    <source>
        <dbReference type="ARBA" id="ARBA00006859"/>
    </source>
</evidence>
<keyword evidence="4" id="KW-0967">Endosome</keyword>
<dbReference type="InterPro" id="IPR006639">
    <property type="entry name" value="Preselin/SPP"/>
</dbReference>
<name>A0AAN9G5Z1_9CAEN</name>
<dbReference type="GO" id="GO:0098554">
    <property type="term" value="C:cytoplasmic side of endoplasmic reticulum membrane"/>
    <property type="evidence" value="ECO:0007669"/>
    <property type="project" value="TreeGrafter"/>
</dbReference>
<comment type="subcellular location">
    <subcellularLocation>
        <location evidence="1">Endosome membrane</location>
        <topology evidence="1">Multi-pass membrane protein</topology>
    </subcellularLocation>
</comment>
<evidence type="ECO:0000256" key="4">
    <source>
        <dbReference type="ARBA" id="ARBA00022753"/>
    </source>
</evidence>
<dbReference type="InterPro" id="IPR003137">
    <property type="entry name" value="PA_domain"/>
</dbReference>
<feature type="transmembrane region" description="Helical" evidence="9">
    <location>
        <begin position="288"/>
        <end position="308"/>
    </location>
</feature>
<organism evidence="12 13">
    <name type="scientific">Littorina saxatilis</name>
    <dbReference type="NCBI Taxonomy" id="31220"/>
    <lineage>
        <taxon>Eukaryota</taxon>
        <taxon>Metazoa</taxon>
        <taxon>Spiralia</taxon>
        <taxon>Lophotrochozoa</taxon>
        <taxon>Mollusca</taxon>
        <taxon>Gastropoda</taxon>
        <taxon>Caenogastropoda</taxon>
        <taxon>Littorinimorpha</taxon>
        <taxon>Littorinoidea</taxon>
        <taxon>Littorinidae</taxon>
        <taxon>Littorina</taxon>
    </lineage>
</organism>
<dbReference type="Proteomes" id="UP001374579">
    <property type="component" value="Unassembled WGS sequence"/>
</dbReference>
<dbReference type="SMART" id="SM00730">
    <property type="entry name" value="PSN"/>
    <property type="match status" value="1"/>
</dbReference>
<dbReference type="PANTHER" id="PTHR12174">
    <property type="entry name" value="SIGNAL PEPTIDE PEPTIDASE"/>
    <property type="match status" value="1"/>
</dbReference>
<keyword evidence="13" id="KW-1185">Reference proteome</keyword>
<feature type="transmembrane region" description="Helical" evidence="9">
    <location>
        <begin position="170"/>
        <end position="190"/>
    </location>
</feature>
<dbReference type="GO" id="GO:0005765">
    <property type="term" value="C:lysosomal membrane"/>
    <property type="evidence" value="ECO:0007669"/>
    <property type="project" value="TreeGrafter"/>
</dbReference>
<evidence type="ECO:0000256" key="3">
    <source>
        <dbReference type="ARBA" id="ARBA00022692"/>
    </source>
</evidence>